<keyword evidence="2" id="KW-1185">Reference proteome</keyword>
<sequence length="106" mass="12923">DRETLSGRTFFRTEIVPQIHNICEKYGQKVRSSLGTDFPVLLDYEMSARICTKDYYEKRRQQNIIPIPLEGPTDHFWLRGFDRDEFFVDVEYELYERDTEYTIEWR</sequence>
<feature type="non-terminal residue" evidence="1">
    <location>
        <position position="1"/>
    </location>
</feature>
<organism evidence="1 2">
    <name type="scientific">Pristionchus fissidentatus</name>
    <dbReference type="NCBI Taxonomy" id="1538716"/>
    <lineage>
        <taxon>Eukaryota</taxon>
        <taxon>Metazoa</taxon>
        <taxon>Ecdysozoa</taxon>
        <taxon>Nematoda</taxon>
        <taxon>Chromadorea</taxon>
        <taxon>Rhabditida</taxon>
        <taxon>Rhabditina</taxon>
        <taxon>Diplogasteromorpha</taxon>
        <taxon>Diplogasteroidea</taxon>
        <taxon>Neodiplogasteridae</taxon>
        <taxon>Pristionchus</taxon>
    </lineage>
</organism>
<evidence type="ECO:0000313" key="2">
    <source>
        <dbReference type="Proteomes" id="UP001432322"/>
    </source>
</evidence>
<protein>
    <submittedName>
        <fullName evidence="1">Uncharacterized protein</fullName>
    </submittedName>
</protein>
<reference evidence="1" key="1">
    <citation type="submission" date="2023-10" db="EMBL/GenBank/DDBJ databases">
        <title>Genome assembly of Pristionchus species.</title>
        <authorList>
            <person name="Yoshida K."/>
            <person name="Sommer R.J."/>
        </authorList>
    </citation>
    <scope>NUCLEOTIDE SEQUENCE</scope>
    <source>
        <strain evidence="1">RS5133</strain>
    </source>
</reference>
<gene>
    <name evidence="1" type="ORF">PFISCL1PPCAC_6656</name>
</gene>
<dbReference type="Proteomes" id="UP001432322">
    <property type="component" value="Unassembled WGS sequence"/>
</dbReference>
<feature type="non-terminal residue" evidence="1">
    <location>
        <position position="106"/>
    </location>
</feature>
<comment type="caution">
    <text evidence="1">The sequence shown here is derived from an EMBL/GenBank/DDBJ whole genome shotgun (WGS) entry which is preliminary data.</text>
</comment>
<accession>A0AAV5VA26</accession>
<dbReference type="EMBL" id="BTSY01000002">
    <property type="protein sequence ID" value="GMT15359.1"/>
    <property type="molecule type" value="Genomic_DNA"/>
</dbReference>
<dbReference type="AlphaFoldDB" id="A0AAV5VA26"/>
<proteinExistence type="predicted"/>
<name>A0AAV5VA26_9BILA</name>
<evidence type="ECO:0000313" key="1">
    <source>
        <dbReference type="EMBL" id="GMT15359.1"/>
    </source>
</evidence>